<evidence type="ECO:0000313" key="7">
    <source>
        <dbReference type="EMBL" id="SDV49861.1"/>
    </source>
</evidence>
<keyword evidence="8" id="KW-1185">Reference proteome</keyword>
<gene>
    <name evidence="7" type="ORF">SAMN05216551_109200</name>
</gene>
<dbReference type="RefSeq" id="WP_091910422.1">
    <property type="nucleotide sequence ID" value="NZ_FNLO01000009.1"/>
</dbReference>
<proteinExistence type="predicted"/>
<evidence type="ECO:0000256" key="3">
    <source>
        <dbReference type="ARBA" id="ARBA00022692"/>
    </source>
</evidence>
<evidence type="ECO:0000256" key="4">
    <source>
        <dbReference type="ARBA" id="ARBA00022989"/>
    </source>
</evidence>
<feature type="transmembrane region" description="Helical" evidence="6">
    <location>
        <begin position="279"/>
        <end position="299"/>
    </location>
</feature>
<organism evidence="7 8">
    <name type="scientific">Chitinasiproducens palmae</name>
    <dbReference type="NCBI Taxonomy" id="1770053"/>
    <lineage>
        <taxon>Bacteria</taxon>
        <taxon>Pseudomonadati</taxon>
        <taxon>Pseudomonadota</taxon>
        <taxon>Betaproteobacteria</taxon>
        <taxon>Burkholderiales</taxon>
        <taxon>Burkholderiaceae</taxon>
        <taxon>Chitinasiproducens</taxon>
    </lineage>
</organism>
<dbReference type="GO" id="GO:0005886">
    <property type="term" value="C:plasma membrane"/>
    <property type="evidence" value="ECO:0007669"/>
    <property type="project" value="UniProtKB-SubCell"/>
</dbReference>
<keyword evidence="3 6" id="KW-0812">Transmembrane</keyword>
<dbReference type="Proteomes" id="UP000243719">
    <property type="component" value="Unassembled WGS sequence"/>
</dbReference>
<dbReference type="AlphaFoldDB" id="A0A1H2PT81"/>
<dbReference type="PANTHER" id="PTHR39087:SF2">
    <property type="entry name" value="UPF0104 MEMBRANE PROTEIN MJ1595"/>
    <property type="match status" value="1"/>
</dbReference>
<keyword evidence="2" id="KW-1003">Cell membrane</keyword>
<accession>A0A1H2PT81</accession>
<evidence type="ECO:0000256" key="5">
    <source>
        <dbReference type="ARBA" id="ARBA00023136"/>
    </source>
</evidence>
<protein>
    <submittedName>
        <fullName evidence="7">Putative membrane protein</fullName>
    </submittedName>
</protein>
<feature type="transmembrane region" description="Helical" evidence="6">
    <location>
        <begin position="128"/>
        <end position="147"/>
    </location>
</feature>
<keyword evidence="5 6" id="KW-0472">Membrane</keyword>
<dbReference type="STRING" id="1770053.SAMN05216551_109200"/>
<dbReference type="InterPro" id="IPR022791">
    <property type="entry name" value="L-PG_synthase/AglD"/>
</dbReference>
<feature type="transmembrane region" description="Helical" evidence="6">
    <location>
        <begin position="40"/>
        <end position="61"/>
    </location>
</feature>
<dbReference type="NCBIfam" id="TIGR03476">
    <property type="entry name" value="HpnL"/>
    <property type="match status" value="1"/>
</dbReference>
<dbReference type="OrthoDB" id="8936159at2"/>
<evidence type="ECO:0000256" key="1">
    <source>
        <dbReference type="ARBA" id="ARBA00004651"/>
    </source>
</evidence>
<reference evidence="8" key="1">
    <citation type="submission" date="2016-09" db="EMBL/GenBank/DDBJ databases">
        <authorList>
            <person name="Varghese N."/>
            <person name="Submissions S."/>
        </authorList>
    </citation>
    <scope>NUCLEOTIDE SEQUENCE [LARGE SCALE GENOMIC DNA]</scope>
    <source>
        <strain evidence="8">JS23</strain>
    </source>
</reference>
<sequence>MRRAALLSLLAGGALLLVLLAWQGMDSVLSALALVGWGVLSITALHLPPLLLDAGAIAVLLRPTSAAPASPYFRSALLARWLGESVNSLMPAGQIGGPVLMVRHLTQRGLGGSQATAVITVSTTLQTAAQLVFTLVGIAVCCAYASGNVTVPLLSVSGVLLLLLYAFYVAQRRGLFEMLVQGLGRALPRHDWTHWLERARGADLAVQSVYRNSGSRAAWSFALSLVGWAVGVAEVWLALRLLGHPVGWTEALLLESLGQAVRAAAFAIPGALGVQEGGYLLLAHLVGLPPSTALALSLLKRAREIILAVPGIVYLQHAERRWRRIRAQGAG</sequence>
<evidence type="ECO:0000256" key="6">
    <source>
        <dbReference type="SAM" id="Phobius"/>
    </source>
</evidence>
<keyword evidence="4 6" id="KW-1133">Transmembrane helix</keyword>
<dbReference type="PANTHER" id="PTHR39087">
    <property type="entry name" value="UPF0104 MEMBRANE PROTEIN MJ1595"/>
    <property type="match status" value="1"/>
</dbReference>
<evidence type="ECO:0000313" key="8">
    <source>
        <dbReference type="Proteomes" id="UP000243719"/>
    </source>
</evidence>
<comment type="subcellular location">
    <subcellularLocation>
        <location evidence="1">Cell membrane</location>
        <topology evidence="1">Multi-pass membrane protein</topology>
    </subcellularLocation>
</comment>
<feature type="transmembrane region" description="Helical" evidence="6">
    <location>
        <begin position="153"/>
        <end position="170"/>
    </location>
</feature>
<evidence type="ECO:0000256" key="2">
    <source>
        <dbReference type="ARBA" id="ARBA00022475"/>
    </source>
</evidence>
<name>A0A1H2PT81_9BURK</name>
<dbReference type="Pfam" id="PF03706">
    <property type="entry name" value="LPG_synthase_TM"/>
    <property type="match status" value="1"/>
</dbReference>
<dbReference type="EMBL" id="FNLO01000009">
    <property type="protein sequence ID" value="SDV49861.1"/>
    <property type="molecule type" value="Genomic_DNA"/>
</dbReference>
<feature type="transmembrane region" description="Helical" evidence="6">
    <location>
        <begin position="217"/>
        <end position="239"/>
    </location>
</feature>